<dbReference type="RefSeq" id="WP_117681173.1">
    <property type="nucleotide sequence ID" value="NZ_QSRK01000014.1"/>
</dbReference>
<gene>
    <name evidence="1" type="ORF">DXC80_10305</name>
</gene>
<dbReference type="Proteomes" id="UP000260795">
    <property type="component" value="Unassembled WGS sequence"/>
</dbReference>
<sequence>MNISKLLNNADDAYINYRHRCEALAREAQKYIDWDNGVSCEHLPADGLCILATVPDDCNIGGMPECVCPADLFFSSVKSKEAITPQEFKAISI</sequence>
<proteinExistence type="predicted"/>
<comment type="caution">
    <text evidence="1">The sequence shown here is derived from an EMBL/GenBank/DDBJ whole genome shotgun (WGS) entry which is preliminary data.</text>
</comment>
<accession>A0A3E4R1F1</accession>
<organism evidence="1 2">
    <name type="scientific">Bacteroides uniformis</name>
    <dbReference type="NCBI Taxonomy" id="820"/>
    <lineage>
        <taxon>Bacteria</taxon>
        <taxon>Pseudomonadati</taxon>
        <taxon>Bacteroidota</taxon>
        <taxon>Bacteroidia</taxon>
        <taxon>Bacteroidales</taxon>
        <taxon>Bacteroidaceae</taxon>
        <taxon>Bacteroides</taxon>
    </lineage>
</organism>
<name>A0A3E4R1F1_BACUN</name>
<evidence type="ECO:0000313" key="1">
    <source>
        <dbReference type="EMBL" id="RGL13341.1"/>
    </source>
</evidence>
<reference evidence="1 2" key="1">
    <citation type="submission" date="2018-08" db="EMBL/GenBank/DDBJ databases">
        <title>A genome reference for cultivated species of the human gut microbiota.</title>
        <authorList>
            <person name="Zou Y."/>
            <person name="Xue W."/>
            <person name="Luo G."/>
        </authorList>
    </citation>
    <scope>NUCLEOTIDE SEQUENCE [LARGE SCALE GENOMIC DNA]</scope>
    <source>
        <strain evidence="1 2">TF08-13</strain>
    </source>
</reference>
<evidence type="ECO:0000313" key="2">
    <source>
        <dbReference type="Proteomes" id="UP000260795"/>
    </source>
</evidence>
<dbReference type="AlphaFoldDB" id="A0A3E4R1F1"/>
<protein>
    <submittedName>
        <fullName evidence="1">Uncharacterized protein</fullName>
    </submittedName>
</protein>
<dbReference type="EMBL" id="QSRK01000014">
    <property type="protein sequence ID" value="RGL13341.1"/>
    <property type="molecule type" value="Genomic_DNA"/>
</dbReference>